<feature type="compositionally biased region" description="Low complexity" evidence="2">
    <location>
        <begin position="638"/>
        <end position="658"/>
    </location>
</feature>
<keyword evidence="1" id="KW-0479">Metal-binding</keyword>
<evidence type="ECO:0000313" key="5">
    <source>
        <dbReference type="RefSeq" id="XP_022241711.1"/>
    </source>
</evidence>
<evidence type="ECO:0000256" key="2">
    <source>
        <dbReference type="SAM" id="MobiDB-lite"/>
    </source>
</evidence>
<feature type="domain" description="C2H2-type" evidence="3">
    <location>
        <begin position="1094"/>
        <end position="1123"/>
    </location>
</feature>
<feature type="region of interest" description="Disordered" evidence="2">
    <location>
        <begin position="635"/>
        <end position="668"/>
    </location>
</feature>
<keyword evidence="1" id="KW-0863">Zinc-finger</keyword>
<dbReference type="InterPro" id="IPR040373">
    <property type="entry name" value="CASZ1"/>
</dbReference>
<dbReference type="PANTHER" id="PTHR12451:SF0">
    <property type="entry name" value="ZINC FINGER PROTEIN CASTOR HOMOLOG 1"/>
    <property type="match status" value="1"/>
</dbReference>
<gene>
    <name evidence="5" type="primary">LOC106459504</name>
</gene>
<dbReference type="GeneID" id="106459504"/>
<dbReference type="PROSITE" id="PS00028">
    <property type="entry name" value="ZINC_FINGER_C2H2_1"/>
    <property type="match status" value="7"/>
</dbReference>
<protein>
    <submittedName>
        <fullName evidence="5">Zinc finger protein castor homolog 1-like</fullName>
    </submittedName>
</protein>
<feature type="compositionally biased region" description="Polar residues" evidence="2">
    <location>
        <begin position="659"/>
        <end position="668"/>
    </location>
</feature>
<dbReference type="PANTHER" id="PTHR12451">
    <property type="entry name" value="TRANSCRIPTION FACTOR CASTOR PROTEIN MING -RELATED"/>
    <property type="match status" value="1"/>
</dbReference>
<dbReference type="SMART" id="SM00355">
    <property type="entry name" value="ZnF_C2H2"/>
    <property type="match status" value="12"/>
</dbReference>
<evidence type="ECO:0000259" key="3">
    <source>
        <dbReference type="PROSITE" id="PS50157"/>
    </source>
</evidence>
<dbReference type="Proteomes" id="UP000694941">
    <property type="component" value="Unplaced"/>
</dbReference>
<dbReference type="RefSeq" id="XP_022241711.1">
    <property type="nucleotide sequence ID" value="XM_022386003.1"/>
</dbReference>
<sequence length="1243" mass="140927">CVTNSKSKFSDYTGFVKRYTSYYECGNSYCKDVNYREHYHCMDCNCKVFLKKEEIIRHCKWHKKRDEFLQQGFMRYSSTDSCSDRFTHCSHNGKQTHYHCLKEGCDKVYTSTSDVQVHGNCHRKDSAIIREGFHRYRATEDCGSYNCPFGSQRTTHFHCRRPGCSYTFKNKSDIEKHKAYHIKDEQLIRDGFKKFMKHVHCTFSNCKFSRVSNHIHCIRPGCTYVLHSTGQLYSHKRKHDRKESDLLQRKFSQVQGISNTSVPDQLLSDDIHSNPGLPPPLISGLHVTLTSPLSIQFGPTCNYHGQVATAIATRSEGLESTTLTAGSEGIVTTTLTAGSEGLVSTAISGGSASISQSIRNNCATQLSKFDAMLTETKLLTSLNYATSLPHSPFHLPDSTTLINQTQDAVAIYRTLLKQEGDESWKEYIKLYDLNECTMAQCDEESRDHYHCFTDNCCLCFRATEFNRVQEHARNHGLQDLITEMHYVTAKPGDDSRCPPGCNLSSETHYHCIWEGCQAVINGLDQPFQRLDHYKTHEYSYNPKIYKNQYPGKCIYLSFGQSTRKRGRPPKNNLLKCSVSSSFSPNTNLPIAITTTNENYPVQTNNNDQFHGVFNVSPLTTVANITSITTSKASNQVYSPSQTSSSSLLKTNTSQSSTSVTPQYSASGQSSYSENLCEFVAYNRNSPCPDHLCLYYGQHHFHCVHPRCYFVTNCSNALFLHSTDFHVNFDILEDFLFFDRNVDCRLSSCPSNKFTRHFHCARPGCFYSFVRYSSMSKHDEKHRELIIPSSSEDKQNGQKVKPELELACNSNPENVNIITSSESFAKTADTFTNKTTVVKARGTYYPLSAFYEQNQNSKASIAGLPVLPVSNTSYQDVDTSQSSCTEQLSTQPAGHPATCTERKNVLLASNCGYPFCQNKKEHFHCGMCNQTFFFTSDVKTHICEHLSGFIAVLSSRDVEDPVEQDDSSGDNLKKYRIEGCFNNDQRATEETRISQQGCVEQSSQLMLSGVVSKDLIPVNVSLTGKAITVSKENLLNSMKRCAVSSFEGYTVAKKVRSQSLHVLKDDPVPEGYVRYRFNENCGFSFCGYREHQTHFHCLRKDCGYSFCDKTRFVQHTARHERLDTLMGSDFRQFRVNINCGYPDCSYMNTSGTITSRYAHFHCLKCEFMCSDTNKLVAHRRQHAKLDNINAAGFRKFTSSQQCNFEGCTYNQKQTHYHCLKCHCAVVGLSQISSHGNRHIINDLE</sequence>
<dbReference type="InterPro" id="IPR013087">
    <property type="entry name" value="Znf_C2H2_type"/>
</dbReference>
<proteinExistence type="predicted"/>
<reference evidence="5" key="1">
    <citation type="submission" date="2025-08" db="UniProtKB">
        <authorList>
            <consortium name="RefSeq"/>
        </authorList>
    </citation>
    <scope>IDENTIFICATION</scope>
    <source>
        <tissue evidence="5">Muscle</tissue>
    </source>
</reference>
<feature type="domain" description="C2H2-type" evidence="3">
    <location>
        <begin position="157"/>
        <end position="186"/>
    </location>
</feature>
<keyword evidence="4" id="KW-1185">Reference proteome</keyword>
<evidence type="ECO:0000256" key="1">
    <source>
        <dbReference type="PROSITE-ProRule" id="PRU00042"/>
    </source>
</evidence>
<name>A0ABM1SDK6_LIMPO</name>
<evidence type="ECO:0000313" key="4">
    <source>
        <dbReference type="Proteomes" id="UP000694941"/>
    </source>
</evidence>
<feature type="non-terminal residue" evidence="5">
    <location>
        <position position="1"/>
    </location>
</feature>
<accession>A0ABM1SDK6</accession>
<dbReference type="PROSITE" id="PS50157">
    <property type="entry name" value="ZINC_FINGER_C2H2_2"/>
    <property type="match status" value="2"/>
</dbReference>
<keyword evidence="1" id="KW-0862">Zinc</keyword>
<organism evidence="4 5">
    <name type="scientific">Limulus polyphemus</name>
    <name type="common">Atlantic horseshoe crab</name>
    <dbReference type="NCBI Taxonomy" id="6850"/>
    <lineage>
        <taxon>Eukaryota</taxon>
        <taxon>Metazoa</taxon>
        <taxon>Ecdysozoa</taxon>
        <taxon>Arthropoda</taxon>
        <taxon>Chelicerata</taxon>
        <taxon>Merostomata</taxon>
        <taxon>Xiphosura</taxon>
        <taxon>Limulidae</taxon>
        <taxon>Limulus</taxon>
    </lineage>
</organism>